<sequence length="276" mass="30686">MPKRPATGSGRSHAQNNQTPISSGEFADLIPVIPGQIGRHQTNVVSARALHAALNIGKDFSTWITNRISEYGFVIGSDYAVHKMISPKMGKSTNDAACSHISRTGRPGKDYLLTLNTAKEIAMVERNDRGRAIRCYFIRCEEELAHVAPQSIQKIRHQLKSRIMAASYHSPMCAALALQRAAAGKPTYPHNYATEANMIARLVLDGMTAKQWAAANGLTGDPREHMSSEQLELMAYLEQSNTTLIDTGMDYHKRKTHLARLIPQWRMRQQRNASHA</sequence>
<organism evidence="3 4">
    <name type="scientific">Escherichia coli</name>
    <dbReference type="NCBI Taxonomy" id="562"/>
    <lineage>
        <taxon>Bacteria</taxon>
        <taxon>Pseudomonadati</taxon>
        <taxon>Pseudomonadota</taxon>
        <taxon>Gammaproteobacteria</taxon>
        <taxon>Enterobacterales</taxon>
        <taxon>Enterobacteriaceae</taxon>
        <taxon>Escherichia</taxon>
    </lineage>
</organism>
<accession>A0AAN3NRA5</accession>
<dbReference type="Proteomes" id="UP000854059">
    <property type="component" value="Unassembled WGS sequence"/>
</dbReference>
<evidence type="ECO:0000313" key="3">
    <source>
        <dbReference type="EMBL" id="EGE1986624.1"/>
    </source>
</evidence>
<evidence type="ECO:0000259" key="2">
    <source>
        <dbReference type="Pfam" id="PF08346"/>
    </source>
</evidence>
<dbReference type="EMBL" id="AAVTXU010000007">
    <property type="protein sequence ID" value="EGE1986624.1"/>
    <property type="molecule type" value="Genomic_DNA"/>
</dbReference>
<reference evidence="3" key="1">
    <citation type="submission" date="2018-05" db="EMBL/GenBank/DDBJ databases">
        <authorList>
            <person name="Ashton P.M."/>
            <person name="Dallman T."/>
            <person name="Nair S."/>
            <person name="De Pinna E."/>
            <person name="Peters T."/>
            <person name="Grant K."/>
        </authorList>
    </citation>
    <scope>NUCLEOTIDE SEQUENCE</scope>
    <source>
        <strain evidence="3">412057</strain>
    </source>
</reference>
<dbReference type="PANTHER" id="PTHR36180:SF1">
    <property type="entry name" value="ANTA_ANTB ANTIREPRESSOR DOMAIN-CONTAINING PROTEIN"/>
    <property type="match status" value="1"/>
</dbReference>
<dbReference type="InterPro" id="IPR013557">
    <property type="entry name" value="AntA/B_antirep"/>
</dbReference>
<evidence type="ECO:0000256" key="1">
    <source>
        <dbReference type="SAM" id="MobiDB-lite"/>
    </source>
</evidence>
<gene>
    <name evidence="3" type="ORF">DL968_02955</name>
</gene>
<feature type="compositionally biased region" description="Polar residues" evidence="1">
    <location>
        <begin position="9"/>
        <end position="22"/>
    </location>
</feature>
<dbReference type="PANTHER" id="PTHR36180">
    <property type="entry name" value="DNA-BINDING PROTEIN-RELATED-RELATED"/>
    <property type="match status" value="1"/>
</dbReference>
<comment type="caution">
    <text evidence="3">The sequence shown here is derived from an EMBL/GenBank/DDBJ whole genome shotgun (WGS) entry which is preliminary data.</text>
</comment>
<protein>
    <submittedName>
        <fullName evidence="3">AntA/AntB antirepressor family protein</fullName>
    </submittedName>
</protein>
<evidence type="ECO:0000313" key="4">
    <source>
        <dbReference type="Proteomes" id="UP000854059"/>
    </source>
</evidence>
<proteinExistence type="predicted"/>
<name>A0AAN3NRA5_ECOLX</name>
<dbReference type="AlphaFoldDB" id="A0AAN3NRA5"/>
<feature type="region of interest" description="Disordered" evidence="1">
    <location>
        <begin position="1"/>
        <end position="22"/>
    </location>
</feature>
<dbReference type="Pfam" id="PF08346">
    <property type="entry name" value="AntA"/>
    <property type="match status" value="1"/>
</dbReference>
<feature type="domain" description="AntA/AntB antirepressor" evidence="2">
    <location>
        <begin position="45"/>
        <end position="127"/>
    </location>
</feature>